<dbReference type="OrthoDB" id="476810at2759"/>
<dbReference type="EMBL" id="CAMXCT010003053">
    <property type="protein sequence ID" value="CAI4002153.1"/>
    <property type="molecule type" value="Genomic_DNA"/>
</dbReference>
<protein>
    <recommendedName>
        <fullName evidence="5">Transmembrane protein</fullName>
    </recommendedName>
</protein>
<reference evidence="3 4" key="2">
    <citation type="submission" date="2024-05" db="EMBL/GenBank/DDBJ databases">
        <authorList>
            <person name="Chen Y."/>
            <person name="Shah S."/>
            <person name="Dougan E. K."/>
            <person name="Thang M."/>
            <person name="Chan C."/>
        </authorList>
    </citation>
    <scope>NUCLEOTIDE SEQUENCE [LARGE SCALE GENOMIC DNA]</scope>
</reference>
<proteinExistence type="predicted"/>
<comment type="caution">
    <text evidence="2">The sequence shown here is derived from an EMBL/GenBank/DDBJ whole genome shotgun (WGS) entry which is preliminary data.</text>
</comment>
<dbReference type="Proteomes" id="UP001152797">
    <property type="component" value="Unassembled WGS sequence"/>
</dbReference>
<dbReference type="EMBL" id="CAMXCT020003053">
    <property type="protein sequence ID" value="CAL1155528.1"/>
    <property type="molecule type" value="Genomic_DNA"/>
</dbReference>
<feature type="signal peptide" evidence="1">
    <location>
        <begin position="1"/>
        <end position="20"/>
    </location>
</feature>
<feature type="chain" id="PRO_5043272725" description="Transmembrane protein" evidence="1">
    <location>
        <begin position="21"/>
        <end position="114"/>
    </location>
</feature>
<accession>A0A9P1G6Q5</accession>
<dbReference type="EMBL" id="CAMXCT030003053">
    <property type="protein sequence ID" value="CAL4789465.1"/>
    <property type="molecule type" value="Genomic_DNA"/>
</dbReference>
<gene>
    <name evidence="2" type="ORF">C1SCF055_LOCUS28125</name>
</gene>
<evidence type="ECO:0000313" key="3">
    <source>
        <dbReference type="EMBL" id="CAL4789465.1"/>
    </source>
</evidence>
<evidence type="ECO:0000313" key="2">
    <source>
        <dbReference type="EMBL" id="CAI4002153.1"/>
    </source>
</evidence>
<organism evidence="2">
    <name type="scientific">Cladocopium goreaui</name>
    <dbReference type="NCBI Taxonomy" id="2562237"/>
    <lineage>
        <taxon>Eukaryota</taxon>
        <taxon>Sar</taxon>
        <taxon>Alveolata</taxon>
        <taxon>Dinophyceae</taxon>
        <taxon>Suessiales</taxon>
        <taxon>Symbiodiniaceae</taxon>
        <taxon>Cladocopium</taxon>
    </lineage>
</organism>
<sequence>MKRPLRSLLLGLLVVVCSMPQDFAPPPAVGVGQRQSLLAALPIQLMLLGGQEATAQTMSTEGTRIDAGTATSIIFTVVAALLASATAFLGQAVNALKDSTETQVTALKDSTETH</sequence>
<reference evidence="2" key="1">
    <citation type="submission" date="2022-10" db="EMBL/GenBank/DDBJ databases">
        <authorList>
            <person name="Chen Y."/>
            <person name="Dougan E. K."/>
            <person name="Chan C."/>
            <person name="Rhodes N."/>
            <person name="Thang M."/>
        </authorList>
    </citation>
    <scope>NUCLEOTIDE SEQUENCE</scope>
</reference>
<dbReference type="AlphaFoldDB" id="A0A9P1G6Q5"/>
<evidence type="ECO:0000313" key="4">
    <source>
        <dbReference type="Proteomes" id="UP001152797"/>
    </source>
</evidence>
<keyword evidence="4" id="KW-1185">Reference proteome</keyword>
<evidence type="ECO:0000256" key="1">
    <source>
        <dbReference type="SAM" id="SignalP"/>
    </source>
</evidence>
<name>A0A9P1G6Q5_9DINO</name>
<keyword evidence="1" id="KW-0732">Signal</keyword>
<evidence type="ECO:0008006" key="5">
    <source>
        <dbReference type="Google" id="ProtNLM"/>
    </source>
</evidence>